<dbReference type="RefSeq" id="WP_058213109.1">
    <property type="nucleotide sequence ID" value="NZ_JABRBQ010000002.1"/>
</dbReference>
<feature type="transmembrane region" description="Helical" evidence="9">
    <location>
        <begin position="29"/>
        <end position="52"/>
    </location>
</feature>
<evidence type="ECO:0000256" key="5">
    <source>
        <dbReference type="ARBA" id="ARBA00022856"/>
    </source>
</evidence>
<evidence type="ECO:0000313" key="12">
    <source>
        <dbReference type="Proteomes" id="UP000052991"/>
    </source>
</evidence>
<dbReference type="SUPFAM" id="SSF161098">
    <property type="entry name" value="MetI-like"/>
    <property type="match status" value="1"/>
</dbReference>
<proteinExistence type="inferred from homology"/>
<feature type="transmembrane region" description="Helical" evidence="9">
    <location>
        <begin position="124"/>
        <end position="148"/>
    </location>
</feature>
<dbReference type="PANTHER" id="PTHR43227:SF11">
    <property type="entry name" value="BLL4140 PROTEIN"/>
    <property type="match status" value="1"/>
</dbReference>
<evidence type="ECO:0000256" key="2">
    <source>
        <dbReference type="ARBA" id="ARBA00022448"/>
    </source>
</evidence>
<evidence type="ECO:0000259" key="10">
    <source>
        <dbReference type="PROSITE" id="PS50928"/>
    </source>
</evidence>
<dbReference type="EMBL" id="LKLW01000113">
    <property type="protein sequence ID" value="KSU25839.1"/>
    <property type="molecule type" value="Genomic_DNA"/>
</dbReference>
<dbReference type="Pfam" id="PF00528">
    <property type="entry name" value="BPD_transp_1"/>
    <property type="match status" value="1"/>
</dbReference>
<evidence type="ECO:0000256" key="7">
    <source>
        <dbReference type="ARBA" id="ARBA00022989"/>
    </source>
</evidence>
<sequence>MTPTSQVKILPKKAKNSRIKERLKNNTSLYILLAPATILLILFAYVPMYGLLMAFKDYSPALGVSGSPWVGFKWFIQYFNSYQFWPTILNTLKIAVYSIVFGFTLPIALALICNQIRVQAFKKFFQVTTYLPHFISTMVMCGMILLFLSPSNGLVANFLGIFNVKMPDVIGNPNAFASLYVWSDIWQHVGWNSIIYLAALSAIDPTYYEAATMDGASRLQQMIKIDLPLLVPTMMIMLILAVGQLLNIGFEKVLLLQNPLNLSGSEIISTYVYKVGLKSFQYSYSTAINLFQTVINLVILVTVNFISRRLTKTGLF</sequence>
<evidence type="ECO:0000256" key="8">
    <source>
        <dbReference type="ARBA" id="ARBA00023136"/>
    </source>
</evidence>
<keyword evidence="6" id="KW-0653">Protein transport</keyword>
<feature type="transmembrane region" description="Helical" evidence="9">
    <location>
        <begin position="94"/>
        <end position="112"/>
    </location>
</feature>
<dbReference type="InterPro" id="IPR050809">
    <property type="entry name" value="UgpAE/MalFG_permease"/>
</dbReference>
<dbReference type="PROSITE" id="PS50928">
    <property type="entry name" value="ABC_TM1"/>
    <property type="match status" value="1"/>
</dbReference>
<dbReference type="GO" id="GO:0015833">
    <property type="term" value="P:peptide transport"/>
    <property type="evidence" value="ECO:0007669"/>
    <property type="project" value="UniProtKB-KW"/>
</dbReference>
<feature type="transmembrane region" description="Helical" evidence="9">
    <location>
        <begin position="287"/>
        <end position="306"/>
    </location>
</feature>
<evidence type="ECO:0000256" key="4">
    <source>
        <dbReference type="ARBA" id="ARBA00022692"/>
    </source>
</evidence>
<keyword evidence="5" id="KW-0571">Peptide transport</keyword>
<keyword evidence="2 9" id="KW-0813">Transport</keyword>
<dbReference type="GO" id="GO:0005886">
    <property type="term" value="C:plasma membrane"/>
    <property type="evidence" value="ECO:0007669"/>
    <property type="project" value="UniProtKB-SubCell"/>
</dbReference>
<keyword evidence="7 9" id="KW-1133">Transmembrane helix</keyword>
<feature type="transmembrane region" description="Helical" evidence="9">
    <location>
        <begin position="189"/>
        <end position="208"/>
    </location>
</feature>
<dbReference type="PATRIC" id="fig|1360.116.peg.2303"/>
<dbReference type="AlphaFoldDB" id="A0A0V8EJQ3"/>
<feature type="domain" description="ABC transmembrane type-1" evidence="10">
    <location>
        <begin position="88"/>
        <end position="303"/>
    </location>
</feature>
<evidence type="ECO:0000256" key="9">
    <source>
        <dbReference type="RuleBase" id="RU363032"/>
    </source>
</evidence>
<dbReference type="Proteomes" id="UP000052991">
    <property type="component" value="Unassembled WGS sequence"/>
</dbReference>
<reference evidence="12" key="1">
    <citation type="submission" date="2015-10" db="EMBL/GenBank/DDBJ databases">
        <title>Draft Genome Sequences of 11 Lactococcus lactis subspecies cremoris strains.</title>
        <authorList>
            <person name="Wels M."/>
            <person name="Backus L."/>
            <person name="Boekhorst J."/>
            <person name="Dijkstra A."/>
            <person name="Beerthuizen M."/>
            <person name="Kelly W."/>
            <person name="Siezen R."/>
            <person name="Bachmann H."/>
            <person name="Van Hijum S."/>
        </authorList>
    </citation>
    <scope>NUCLEOTIDE SEQUENCE [LARGE SCALE GENOMIC DNA]</scope>
    <source>
        <strain evidence="12">N42</strain>
    </source>
</reference>
<feature type="transmembrane region" description="Helical" evidence="9">
    <location>
        <begin position="229"/>
        <end position="250"/>
    </location>
</feature>
<dbReference type="CDD" id="cd06261">
    <property type="entry name" value="TM_PBP2"/>
    <property type="match status" value="1"/>
</dbReference>
<dbReference type="InterPro" id="IPR035906">
    <property type="entry name" value="MetI-like_sf"/>
</dbReference>
<dbReference type="PANTHER" id="PTHR43227">
    <property type="entry name" value="BLL4140 PROTEIN"/>
    <property type="match status" value="1"/>
</dbReference>
<name>A0A0V8EJQ3_LACLL</name>
<dbReference type="InterPro" id="IPR000515">
    <property type="entry name" value="MetI-like"/>
</dbReference>
<evidence type="ECO:0000313" key="11">
    <source>
        <dbReference type="EMBL" id="KSU25839.1"/>
    </source>
</evidence>
<keyword evidence="3" id="KW-1003">Cell membrane</keyword>
<evidence type="ECO:0000256" key="3">
    <source>
        <dbReference type="ARBA" id="ARBA00022475"/>
    </source>
</evidence>
<dbReference type="GO" id="GO:0055085">
    <property type="term" value="P:transmembrane transport"/>
    <property type="evidence" value="ECO:0007669"/>
    <property type="project" value="InterPro"/>
</dbReference>
<comment type="caution">
    <text evidence="11">The sequence shown here is derived from an EMBL/GenBank/DDBJ whole genome shotgun (WGS) entry which is preliminary data.</text>
</comment>
<comment type="similarity">
    <text evidence="9">Belongs to the binding-protein-dependent transport system permease family.</text>
</comment>
<keyword evidence="8 9" id="KW-0472">Membrane</keyword>
<accession>A0A0V8EJQ3</accession>
<keyword evidence="4 9" id="KW-0812">Transmembrane</keyword>
<evidence type="ECO:0000256" key="1">
    <source>
        <dbReference type="ARBA" id="ARBA00004651"/>
    </source>
</evidence>
<evidence type="ECO:0000256" key="6">
    <source>
        <dbReference type="ARBA" id="ARBA00022927"/>
    </source>
</evidence>
<gene>
    <name evidence="11" type="ORF">N42_1881</name>
</gene>
<dbReference type="Gene3D" id="1.10.3720.10">
    <property type="entry name" value="MetI-like"/>
    <property type="match status" value="1"/>
</dbReference>
<protein>
    <submittedName>
        <fullName evidence="11">ABC-type polysaccharide transport system permease component</fullName>
    </submittedName>
</protein>
<organism evidence="11 12">
    <name type="scientific">Lactococcus lactis subsp. lactis</name>
    <name type="common">Streptococcus lactis</name>
    <dbReference type="NCBI Taxonomy" id="1360"/>
    <lineage>
        <taxon>Bacteria</taxon>
        <taxon>Bacillati</taxon>
        <taxon>Bacillota</taxon>
        <taxon>Bacilli</taxon>
        <taxon>Lactobacillales</taxon>
        <taxon>Streptococcaceae</taxon>
        <taxon>Lactococcus</taxon>
    </lineage>
</organism>
<comment type="subcellular location">
    <subcellularLocation>
        <location evidence="1 9">Cell membrane</location>
        <topology evidence="1 9">Multi-pass membrane protein</topology>
    </subcellularLocation>
</comment>
<dbReference type="GO" id="GO:0015031">
    <property type="term" value="P:protein transport"/>
    <property type="evidence" value="ECO:0007669"/>
    <property type="project" value="UniProtKB-KW"/>
</dbReference>